<feature type="transmembrane region" description="Helical" evidence="1">
    <location>
        <begin position="231"/>
        <end position="260"/>
    </location>
</feature>
<reference evidence="2 3" key="1">
    <citation type="submission" date="2019-05" db="EMBL/GenBank/DDBJ databases">
        <authorList>
            <person name="Chen C."/>
        </authorList>
    </citation>
    <scope>NUCLEOTIDE SEQUENCE [LARGE SCALE GENOMIC DNA]</scope>
    <source>
        <strain evidence="2 3">HB172198</strain>
    </source>
</reference>
<feature type="transmembrane region" description="Helical" evidence="1">
    <location>
        <begin position="77"/>
        <end position="98"/>
    </location>
</feature>
<dbReference type="Pfam" id="PF12679">
    <property type="entry name" value="ABC2_membrane_2"/>
    <property type="match status" value="1"/>
</dbReference>
<dbReference type="KEGG" id="palo:E6C60_1554"/>
<dbReference type="Proteomes" id="UP000300879">
    <property type="component" value="Chromosome"/>
</dbReference>
<name>A0A4P8XKW1_9BACL</name>
<evidence type="ECO:0000313" key="3">
    <source>
        <dbReference type="Proteomes" id="UP000300879"/>
    </source>
</evidence>
<keyword evidence="1" id="KW-0812">Transmembrane</keyword>
<dbReference type="GO" id="GO:0005886">
    <property type="term" value="C:plasma membrane"/>
    <property type="evidence" value="ECO:0007669"/>
    <property type="project" value="UniProtKB-SubCell"/>
</dbReference>
<protein>
    <recommendedName>
        <fullName evidence="4">ABC-2 type transport system permease protein</fullName>
    </recommendedName>
</protein>
<evidence type="ECO:0000256" key="1">
    <source>
        <dbReference type="SAM" id="Phobius"/>
    </source>
</evidence>
<gene>
    <name evidence="2" type="ORF">E6C60_1554</name>
</gene>
<evidence type="ECO:0000313" key="2">
    <source>
        <dbReference type="EMBL" id="QCT02270.1"/>
    </source>
</evidence>
<evidence type="ECO:0008006" key="4">
    <source>
        <dbReference type="Google" id="ProtNLM"/>
    </source>
</evidence>
<dbReference type="OrthoDB" id="9800309at2"/>
<accession>A0A4P8XKW1</accession>
<proteinExistence type="predicted"/>
<dbReference type="PANTHER" id="PTHR37305:SF2">
    <property type="entry name" value="BACITRACIN TRANSPORT PERMEASE PROTEIN BCRB"/>
    <property type="match status" value="1"/>
</dbReference>
<keyword evidence="1" id="KW-1133">Transmembrane helix</keyword>
<keyword evidence="1" id="KW-0472">Membrane</keyword>
<feature type="transmembrane region" description="Helical" evidence="1">
    <location>
        <begin position="125"/>
        <end position="147"/>
    </location>
</feature>
<dbReference type="PANTHER" id="PTHR37305">
    <property type="entry name" value="INTEGRAL MEMBRANE PROTEIN-RELATED"/>
    <property type="match status" value="1"/>
</dbReference>
<sequence>MSWNIVSHELRQNRRAFFTCLGVTVVFILLLLAKADAFVDNPEMERLLGSMPPGLVQAFGLDVESFRTLQGYLATQVFPYFIVILSSFAAAWAAGSIAKEKDRGTGEYLFTLPYRRSGIFWSKAAAHWIYMSLVYIAGSGVLLALLYSKASGELSWDQVLLLLWSGYLLVLCFMGIGYMLTSWFASDRTAVGIACGVAVLAFFLDMLSGSSEWMELIALLSPYQLVDATDIVSGGGLGAAGWLVPLGLYAAGLVVGVALLQRKDIP</sequence>
<feature type="transmembrane region" description="Helical" evidence="1">
    <location>
        <begin position="190"/>
        <end position="211"/>
    </location>
</feature>
<organism evidence="2 3">
    <name type="scientific">Paenibacillus algicola</name>
    <dbReference type="NCBI Taxonomy" id="2565926"/>
    <lineage>
        <taxon>Bacteria</taxon>
        <taxon>Bacillati</taxon>
        <taxon>Bacillota</taxon>
        <taxon>Bacilli</taxon>
        <taxon>Bacillales</taxon>
        <taxon>Paenibacillaceae</taxon>
        <taxon>Paenibacillus</taxon>
    </lineage>
</organism>
<dbReference type="EMBL" id="CP040396">
    <property type="protein sequence ID" value="QCT02270.1"/>
    <property type="molecule type" value="Genomic_DNA"/>
</dbReference>
<dbReference type="GO" id="GO:0140359">
    <property type="term" value="F:ABC-type transporter activity"/>
    <property type="evidence" value="ECO:0007669"/>
    <property type="project" value="InterPro"/>
</dbReference>
<feature type="transmembrane region" description="Helical" evidence="1">
    <location>
        <begin position="159"/>
        <end position="178"/>
    </location>
</feature>
<keyword evidence="3" id="KW-1185">Reference proteome</keyword>
<dbReference type="AlphaFoldDB" id="A0A4P8XKW1"/>
<dbReference type="RefSeq" id="WP_138225323.1">
    <property type="nucleotide sequence ID" value="NZ_CP040396.1"/>
</dbReference>